<gene>
    <name evidence="2" type="ORF">PR048_005082</name>
</gene>
<organism evidence="2 3">
    <name type="scientific">Dryococelus australis</name>
    <dbReference type="NCBI Taxonomy" id="614101"/>
    <lineage>
        <taxon>Eukaryota</taxon>
        <taxon>Metazoa</taxon>
        <taxon>Ecdysozoa</taxon>
        <taxon>Arthropoda</taxon>
        <taxon>Hexapoda</taxon>
        <taxon>Insecta</taxon>
        <taxon>Pterygota</taxon>
        <taxon>Neoptera</taxon>
        <taxon>Polyneoptera</taxon>
        <taxon>Phasmatodea</taxon>
        <taxon>Verophasmatodea</taxon>
        <taxon>Anareolatae</taxon>
        <taxon>Phasmatidae</taxon>
        <taxon>Eurycanthinae</taxon>
        <taxon>Dryococelus</taxon>
    </lineage>
</organism>
<keyword evidence="3" id="KW-1185">Reference proteome</keyword>
<dbReference type="EMBL" id="JARBHB010000002">
    <property type="protein sequence ID" value="KAJ8892501.1"/>
    <property type="molecule type" value="Genomic_DNA"/>
</dbReference>
<reference evidence="2 3" key="1">
    <citation type="submission" date="2023-02" db="EMBL/GenBank/DDBJ databases">
        <title>LHISI_Scaffold_Assembly.</title>
        <authorList>
            <person name="Stuart O.P."/>
            <person name="Cleave R."/>
            <person name="Magrath M.J.L."/>
            <person name="Mikheyev A.S."/>
        </authorList>
    </citation>
    <scope>NUCLEOTIDE SEQUENCE [LARGE SCALE GENOMIC DNA]</scope>
    <source>
        <strain evidence="2">Daus_M_001</strain>
        <tissue evidence="2">Leg muscle</tissue>
    </source>
</reference>
<protein>
    <submittedName>
        <fullName evidence="2">Uncharacterized protein</fullName>
    </submittedName>
</protein>
<evidence type="ECO:0000313" key="2">
    <source>
        <dbReference type="EMBL" id="KAJ8892501.1"/>
    </source>
</evidence>
<name>A0ABQ9I774_9NEOP</name>
<evidence type="ECO:0000313" key="3">
    <source>
        <dbReference type="Proteomes" id="UP001159363"/>
    </source>
</evidence>
<feature type="region of interest" description="Disordered" evidence="1">
    <location>
        <begin position="43"/>
        <end position="82"/>
    </location>
</feature>
<sequence>MPAVKCFGDLTSSSVSYQEFLTMDDLVVSGEQTDAEIVAEVVSSRVQSTGSSDEENEPSELPAQPPLTSRNNRVHSRATEVL</sequence>
<evidence type="ECO:0000256" key="1">
    <source>
        <dbReference type="SAM" id="MobiDB-lite"/>
    </source>
</evidence>
<accession>A0ABQ9I774</accession>
<proteinExistence type="predicted"/>
<dbReference type="Proteomes" id="UP001159363">
    <property type="component" value="Chromosome 2"/>
</dbReference>
<comment type="caution">
    <text evidence="2">The sequence shown here is derived from an EMBL/GenBank/DDBJ whole genome shotgun (WGS) entry which is preliminary data.</text>
</comment>